<dbReference type="CDD" id="cd00093">
    <property type="entry name" value="HTH_XRE"/>
    <property type="match status" value="1"/>
</dbReference>
<dbReference type="Proteomes" id="UP000552097">
    <property type="component" value="Unassembled WGS sequence"/>
</dbReference>
<evidence type="ECO:0000259" key="1">
    <source>
        <dbReference type="SMART" id="SM00530"/>
    </source>
</evidence>
<sequence length="290" mass="33088">MTAPRGSTLRRRRLGHELRRLREEANRTHTDISKVLDCTQGRISKIEAGFLAIRPMEVKVVLDYLDVPQYEREPLIMLAKEAREQGLWTKHSNVMTSRFITYANLEAEATRICTYEAEVVPGLMQTEAYANAVNLATRPRDDIDAERYTEVRLARQERVLSGELDLWVVLNESAIRRVVGGEQVMREQLQHLLELAHQPSVTLQVLPFSAGQHPAMSGPFVITRFADRRRDPDVIYLENQTGGLYMEEPAEIERYNVTFDRLIADALDVGRSAKLIGRVIDELSGETIPY</sequence>
<dbReference type="AlphaFoldDB" id="A0A7W9HRQ2"/>
<reference evidence="2 3" key="1">
    <citation type="submission" date="2020-08" db="EMBL/GenBank/DDBJ databases">
        <title>Sequencing the genomes of 1000 actinobacteria strains.</title>
        <authorList>
            <person name="Klenk H.-P."/>
        </authorList>
    </citation>
    <scope>NUCLEOTIDE SEQUENCE [LARGE SCALE GENOMIC DNA]</scope>
    <source>
        <strain evidence="2 3">DSM 45486</strain>
    </source>
</reference>
<dbReference type="InterPro" id="IPR043917">
    <property type="entry name" value="DUF5753"/>
</dbReference>
<dbReference type="Pfam" id="PF19054">
    <property type="entry name" value="DUF5753"/>
    <property type="match status" value="1"/>
</dbReference>
<evidence type="ECO:0000313" key="2">
    <source>
        <dbReference type="EMBL" id="MBB5806724.1"/>
    </source>
</evidence>
<protein>
    <submittedName>
        <fullName evidence="2">Transcriptional regulator with XRE-family HTH domain</fullName>
    </submittedName>
</protein>
<name>A0A7W9HRQ2_9PSEU</name>
<dbReference type="SUPFAM" id="SSF47413">
    <property type="entry name" value="lambda repressor-like DNA-binding domains"/>
    <property type="match status" value="1"/>
</dbReference>
<dbReference type="RefSeq" id="WP_184926519.1">
    <property type="nucleotide sequence ID" value="NZ_JACHMO010000001.1"/>
</dbReference>
<keyword evidence="3" id="KW-1185">Reference proteome</keyword>
<proteinExistence type="predicted"/>
<gene>
    <name evidence="2" type="ORF">F4560_006492</name>
</gene>
<accession>A0A7W9HRQ2</accession>
<dbReference type="InterPro" id="IPR010982">
    <property type="entry name" value="Lambda_DNA-bd_dom_sf"/>
</dbReference>
<organism evidence="2 3">
    <name type="scientific">Saccharothrix ecbatanensis</name>
    <dbReference type="NCBI Taxonomy" id="1105145"/>
    <lineage>
        <taxon>Bacteria</taxon>
        <taxon>Bacillati</taxon>
        <taxon>Actinomycetota</taxon>
        <taxon>Actinomycetes</taxon>
        <taxon>Pseudonocardiales</taxon>
        <taxon>Pseudonocardiaceae</taxon>
        <taxon>Saccharothrix</taxon>
    </lineage>
</organism>
<dbReference type="InterPro" id="IPR001387">
    <property type="entry name" value="Cro/C1-type_HTH"/>
</dbReference>
<evidence type="ECO:0000313" key="3">
    <source>
        <dbReference type="Proteomes" id="UP000552097"/>
    </source>
</evidence>
<feature type="domain" description="HTH cro/C1-type" evidence="1">
    <location>
        <begin position="17"/>
        <end position="72"/>
    </location>
</feature>
<dbReference type="Pfam" id="PF13560">
    <property type="entry name" value="HTH_31"/>
    <property type="match status" value="1"/>
</dbReference>
<dbReference type="Gene3D" id="1.10.260.40">
    <property type="entry name" value="lambda repressor-like DNA-binding domains"/>
    <property type="match status" value="1"/>
</dbReference>
<dbReference type="GO" id="GO:0003677">
    <property type="term" value="F:DNA binding"/>
    <property type="evidence" value="ECO:0007669"/>
    <property type="project" value="InterPro"/>
</dbReference>
<comment type="caution">
    <text evidence="2">The sequence shown here is derived from an EMBL/GenBank/DDBJ whole genome shotgun (WGS) entry which is preliminary data.</text>
</comment>
<dbReference type="SMART" id="SM00530">
    <property type="entry name" value="HTH_XRE"/>
    <property type="match status" value="1"/>
</dbReference>
<dbReference type="EMBL" id="JACHMO010000001">
    <property type="protein sequence ID" value="MBB5806724.1"/>
    <property type="molecule type" value="Genomic_DNA"/>
</dbReference>